<evidence type="ECO:0000256" key="3">
    <source>
        <dbReference type="ARBA" id="ARBA00022692"/>
    </source>
</evidence>
<feature type="transmembrane region" description="Helical" evidence="6">
    <location>
        <begin position="60"/>
        <end position="80"/>
    </location>
</feature>
<dbReference type="InterPro" id="IPR052536">
    <property type="entry name" value="ABC-4_Integral_Memb_Prot"/>
</dbReference>
<keyword evidence="4 6" id="KW-1133">Transmembrane helix</keyword>
<dbReference type="PANTHER" id="PTHR46795">
    <property type="entry name" value="ABC TRANSPORTER PERMEASE-RELATED-RELATED"/>
    <property type="match status" value="1"/>
</dbReference>
<dbReference type="InterPro" id="IPR003838">
    <property type="entry name" value="ABC3_permease_C"/>
</dbReference>
<comment type="subcellular location">
    <subcellularLocation>
        <location evidence="1 6">Cell membrane</location>
        <topology evidence="1 6">Multi-pass membrane protein</topology>
    </subcellularLocation>
</comment>
<dbReference type="PIRSF" id="PIRSF018968">
    <property type="entry name" value="ABC_permease_BceB"/>
    <property type="match status" value="1"/>
</dbReference>
<evidence type="ECO:0000256" key="5">
    <source>
        <dbReference type="ARBA" id="ARBA00023136"/>
    </source>
</evidence>
<evidence type="ECO:0000313" key="9">
    <source>
        <dbReference type="Proteomes" id="UP000481872"/>
    </source>
</evidence>
<dbReference type="EMBL" id="JAAGPU010000006">
    <property type="protein sequence ID" value="NEU04293.1"/>
    <property type="molecule type" value="Genomic_DNA"/>
</dbReference>
<dbReference type="GO" id="GO:0055085">
    <property type="term" value="P:transmembrane transport"/>
    <property type="evidence" value="ECO:0007669"/>
    <property type="project" value="UniProtKB-UniRule"/>
</dbReference>
<evidence type="ECO:0000313" key="8">
    <source>
        <dbReference type="EMBL" id="NEU04293.1"/>
    </source>
</evidence>
<dbReference type="AlphaFoldDB" id="A0A6M0H2H0"/>
<dbReference type="Proteomes" id="UP000481872">
    <property type="component" value="Unassembled WGS sequence"/>
</dbReference>
<feature type="transmembrane region" description="Helical" evidence="6">
    <location>
        <begin position="528"/>
        <end position="550"/>
    </location>
</feature>
<evidence type="ECO:0000259" key="7">
    <source>
        <dbReference type="Pfam" id="PF02687"/>
    </source>
</evidence>
<keyword evidence="6" id="KW-0813">Transport</keyword>
<dbReference type="GO" id="GO:0005886">
    <property type="term" value="C:plasma membrane"/>
    <property type="evidence" value="ECO:0007669"/>
    <property type="project" value="UniProtKB-SubCell"/>
</dbReference>
<keyword evidence="5 6" id="KW-0472">Membrane</keyword>
<comment type="caution">
    <text evidence="8">The sequence shown here is derived from an EMBL/GenBank/DDBJ whole genome shotgun (WGS) entry which is preliminary data.</text>
</comment>
<feature type="transmembrane region" description="Helical" evidence="6">
    <location>
        <begin position="156"/>
        <end position="179"/>
    </location>
</feature>
<dbReference type="Pfam" id="PF02687">
    <property type="entry name" value="FtsX"/>
    <property type="match status" value="1"/>
</dbReference>
<evidence type="ECO:0000256" key="4">
    <source>
        <dbReference type="ARBA" id="ARBA00022989"/>
    </source>
</evidence>
<dbReference type="InterPro" id="IPR027022">
    <property type="entry name" value="ABC_permease_BceB-typ"/>
</dbReference>
<feature type="domain" description="ABC3 transporter permease C-terminal" evidence="7">
    <location>
        <begin position="66"/>
        <end position="182"/>
    </location>
</feature>
<keyword evidence="3 6" id="KW-0812">Transmembrane</keyword>
<feature type="transmembrane region" description="Helical" evidence="6">
    <location>
        <begin position="285"/>
        <end position="306"/>
    </location>
</feature>
<gene>
    <name evidence="8" type="ORF">G3M99_05330</name>
</gene>
<feature type="transmembrane region" description="Helical" evidence="6">
    <location>
        <begin position="113"/>
        <end position="136"/>
    </location>
</feature>
<dbReference type="PANTHER" id="PTHR46795:SF3">
    <property type="entry name" value="ABC TRANSPORTER PERMEASE"/>
    <property type="match status" value="1"/>
</dbReference>
<reference evidence="8 9" key="1">
    <citation type="submission" date="2020-02" db="EMBL/GenBank/DDBJ databases">
        <title>Genome assembly of a novel Clostridium senegalense strain.</title>
        <authorList>
            <person name="Gupta T.B."/>
            <person name="Jauregui R."/>
            <person name="Maclean P."/>
            <person name="Nawarathana A."/>
            <person name="Brightwell G."/>
        </authorList>
    </citation>
    <scope>NUCLEOTIDE SEQUENCE [LARGE SCALE GENOMIC DNA]</scope>
    <source>
        <strain evidence="8 9">AGRFS4</strain>
    </source>
</reference>
<evidence type="ECO:0000256" key="6">
    <source>
        <dbReference type="PIRNR" id="PIRNR018968"/>
    </source>
</evidence>
<feature type="transmembrane region" description="Helical" evidence="6">
    <location>
        <begin position="615"/>
        <end position="635"/>
    </location>
</feature>
<dbReference type="RefSeq" id="WP_199869457.1">
    <property type="nucleotide sequence ID" value="NZ_JAAGPU010000006.1"/>
</dbReference>
<name>A0A6M0H2H0_9CLOT</name>
<proteinExistence type="inferred from homology"/>
<feature type="transmembrane region" description="Helical" evidence="6">
    <location>
        <begin position="200"/>
        <end position="219"/>
    </location>
</feature>
<accession>A0A6M0H2H0</accession>
<evidence type="ECO:0000256" key="1">
    <source>
        <dbReference type="ARBA" id="ARBA00004651"/>
    </source>
</evidence>
<feature type="transmembrane region" description="Helical" evidence="6">
    <location>
        <begin position="21"/>
        <end position="40"/>
    </location>
</feature>
<sequence>MTLRSIAYKNIKGNLNKYIMYYLSNTLVVMVFFIFANFIFNPEVKNIKTMGNLGLLSIQIMYLCEFIILTFTVVFTLYSISTFLKSRAKEFGLLSMFGLTKSEIRNYIMFENLIVSLASIATGIVFGALFSKLFFMAISAILKLNLEIPFSISTKALIITLVCFIILFQLIGFVASHNVKNNNIIELLKGSRIAKPSPEFSKYKAILSIILIFLGYIIAASSSTLIILTMFPILILVVTGTYLLYSQFSVYFTNKLQENKLIYYKGINMITLSQIIYKLKDNAKILFIVSILSSVTLTASSCIYSLQKSMQKEIQLNSPQDISFIESGLNSHDIIIPEEIESILNSSDHNITFKSKVILIKALNTDDSMNNSFSNKKDFYIMSNSEYNILATEFEKTPLNLNYDDIVIHSYSNMNPKNEKLFSNIKYLNLDIEGFNEKFKIKDEIIGGIINSDEKNANIAIINDSNYEKILNRIPDESKYVYYGYNINDWINSSDIVSQIKSMVSKDKETMFNERVLGFLTFMNGMSLFFFIGTFIAILFFIATGSILYFKMFTEIQKDKQEFISLKKMGMSKDEVKTIISIQCFIMFFLPFVVAFSHTAFAIKSLSNLLGESLSIYLLTIVAIYLLLQTSYYFFSKSIYTKQINNWEL</sequence>
<feature type="transmembrane region" description="Helical" evidence="6">
    <location>
        <begin position="225"/>
        <end position="245"/>
    </location>
</feature>
<evidence type="ECO:0000256" key="2">
    <source>
        <dbReference type="ARBA" id="ARBA00022475"/>
    </source>
</evidence>
<keyword evidence="9" id="KW-1185">Reference proteome</keyword>
<organism evidence="8 9">
    <name type="scientific">Clostridium senegalense</name>
    <dbReference type="NCBI Taxonomy" id="1465809"/>
    <lineage>
        <taxon>Bacteria</taxon>
        <taxon>Bacillati</taxon>
        <taxon>Bacillota</taxon>
        <taxon>Clostridia</taxon>
        <taxon>Eubacteriales</taxon>
        <taxon>Clostridiaceae</taxon>
        <taxon>Clostridium</taxon>
    </lineage>
</organism>
<comment type="similarity">
    <text evidence="6">Belongs to the ABC-4 integral membrane protein family.</text>
</comment>
<keyword evidence="2 6" id="KW-1003">Cell membrane</keyword>
<feature type="transmembrane region" description="Helical" evidence="6">
    <location>
        <begin position="578"/>
        <end position="603"/>
    </location>
</feature>
<protein>
    <submittedName>
        <fullName evidence="8">ABC transporter permease</fullName>
    </submittedName>
</protein>